<feature type="transmembrane region" description="Helical" evidence="1">
    <location>
        <begin position="45"/>
        <end position="75"/>
    </location>
</feature>
<dbReference type="EMBL" id="CP136521">
    <property type="protein sequence ID" value="WOD44550.1"/>
    <property type="molecule type" value="Genomic_DNA"/>
</dbReference>
<sequence length="234" mass="26068">MMETELGILLFTAISVSVLHTVSGPDHYIPFIAIGKSKGWKLPKIVMWTAICGSAHVLASVLLALGGAAIGFSLGKIDGLNEVRGGLASWAIFIFGVLYFLYGIYNVYRGKRHKHFDVYDDGSVYVFEHNHKQMTYVSKRRKVTPWILLLIFLLGPCEVLFPLLTYPAVEQSAFNMLLLIGTFLLTTVSTMMLVVMLLYYGFNFVKTEWLEKNITPISGLSIALCGVGMVFLGW</sequence>
<dbReference type="Pfam" id="PF13386">
    <property type="entry name" value="DsbD_2"/>
    <property type="match status" value="1"/>
</dbReference>
<keyword evidence="1" id="KW-0472">Membrane</keyword>
<dbReference type="AlphaFoldDB" id="A0AA97HRZ9"/>
<dbReference type="PANTHER" id="PTHR36394">
    <property type="entry name" value="OS01G0277700 PROTEIN"/>
    <property type="match status" value="1"/>
</dbReference>
<organism evidence="3 4">
    <name type="scientific">Hwangdonia lutea</name>
    <dbReference type="NCBI Taxonomy" id="3075823"/>
    <lineage>
        <taxon>Bacteria</taxon>
        <taxon>Pseudomonadati</taxon>
        <taxon>Bacteroidota</taxon>
        <taxon>Flavobacteriia</taxon>
        <taxon>Flavobacteriales</taxon>
        <taxon>Flavobacteriaceae</taxon>
        <taxon>Hwangdonia</taxon>
    </lineage>
</organism>
<proteinExistence type="predicted"/>
<gene>
    <name evidence="3" type="ORF">RNZ46_04660</name>
</gene>
<feature type="transmembrane region" description="Helical" evidence="1">
    <location>
        <begin position="214"/>
        <end position="233"/>
    </location>
</feature>
<evidence type="ECO:0000259" key="2">
    <source>
        <dbReference type="Pfam" id="PF13386"/>
    </source>
</evidence>
<dbReference type="KEGG" id="hws:RNZ46_04660"/>
<evidence type="ECO:0000256" key="1">
    <source>
        <dbReference type="SAM" id="Phobius"/>
    </source>
</evidence>
<dbReference type="InterPro" id="IPR039447">
    <property type="entry name" value="UreH-like_TM_dom"/>
</dbReference>
<keyword evidence="1" id="KW-1133">Transmembrane helix</keyword>
<protein>
    <submittedName>
        <fullName evidence="3">Sulfite exporter TauE/SafE family protein</fullName>
    </submittedName>
</protein>
<dbReference type="PANTHER" id="PTHR36394:SF1">
    <property type="entry name" value="OS01G0277700 PROTEIN"/>
    <property type="match status" value="1"/>
</dbReference>
<feature type="transmembrane region" description="Helical" evidence="1">
    <location>
        <begin position="176"/>
        <end position="202"/>
    </location>
</feature>
<keyword evidence="1" id="KW-0812">Transmembrane</keyword>
<keyword evidence="4" id="KW-1185">Reference proteome</keyword>
<dbReference type="RefSeq" id="WP_316984214.1">
    <property type="nucleotide sequence ID" value="NZ_CP136521.1"/>
</dbReference>
<feature type="transmembrane region" description="Helical" evidence="1">
    <location>
        <begin position="87"/>
        <end position="105"/>
    </location>
</feature>
<evidence type="ECO:0000313" key="3">
    <source>
        <dbReference type="EMBL" id="WOD44550.1"/>
    </source>
</evidence>
<evidence type="ECO:0000313" key="4">
    <source>
        <dbReference type="Proteomes" id="UP001302486"/>
    </source>
</evidence>
<feature type="transmembrane region" description="Helical" evidence="1">
    <location>
        <begin position="143"/>
        <end position="164"/>
    </location>
</feature>
<accession>A0AA97HRZ9</accession>
<name>A0AA97HRZ9_9FLAO</name>
<reference evidence="4" key="1">
    <citation type="submission" date="2024-06" db="EMBL/GenBank/DDBJ databases">
        <title>Hwangdonia haimaensis gen. nov., sp. nov., a member of the family Flavobacteriaceae isolated from the haima cold seep.</title>
        <authorList>
            <person name="Li J."/>
        </authorList>
    </citation>
    <scope>NUCLEOTIDE SEQUENCE [LARGE SCALE GENOMIC DNA]</scope>
    <source>
        <strain evidence="4">SCSIO 19198</strain>
    </source>
</reference>
<dbReference type="Proteomes" id="UP001302486">
    <property type="component" value="Chromosome"/>
</dbReference>
<feature type="domain" description="Urease accessory protein UreH-like transmembrane" evidence="2">
    <location>
        <begin position="67"/>
        <end position="227"/>
    </location>
</feature>